<dbReference type="SUPFAM" id="SSF89095">
    <property type="entry name" value="GatB/YqeY motif"/>
    <property type="match status" value="1"/>
</dbReference>
<dbReference type="OrthoDB" id="9794041at2"/>
<dbReference type="Proteomes" id="UP000823401">
    <property type="component" value="Unassembled WGS sequence"/>
</dbReference>
<gene>
    <name evidence="2" type="ORF">FEZ33_03095</name>
    <name evidence="1" type="ORF">HYQ42_03485</name>
</gene>
<reference evidence="2 3" key="1">
    <citation type="submission" date="2019-05" db="EMBL/GenBank/DDBJ databases">
        <title>The metagenome of a microbial culture collection derived from dairy environment covers the genomic content of the human microbiome.</title>
        <authorList>
            <person name="Roder T."/>
            <person name="Wuthrich D."/>
            <person name="Sattari Z."/>
            <person name="Von Ah U."/>
            <person name="Bar C."/>
            <person name="Ronchi F."/>
            <person name="Macpherson A.J."/>
            <person name="Ganal-Vonarburg S.C."/>
            <person name="Bruggmann R."/>
            <person name="Vergeres G."/>
        </authorList>
    </citation>
    <scope>NUCLEOTIDE SEQUENCE [LARGE SCALE GENOMIC DNA]</scope>
    <source>
        <strain evidence="2 3">FAM 24227</strain>
    </source>
</reference>
<reference evidence="1 4" key="2">
    <citation type="submission" date="2020-07" db="EMBL/GenBank/DDBJ databases">
        <title>Facklamia lactis sp. nov., isolated from raw milk.</title>
        <authorList>
            <person name="Doll E.V."/>
            <person name="Huptas C."/>
            <person name="Staib L."/>
            <person name="Wenning M."/>
            <person name="Scherer S."/>
        </authorList>
    </citation>
    <scope>NUCLEOTIDE SEQUENCE [LARGE SCALE GENOMIC DNA]</scope>
    <source>
        <strain evidence="1 4">DSM 104272</strain>
    </source>
</reference>
<dbReference type="RefSeq" id="WP_138403936.1">
    <property type="nucleotide sequence ID" value="NZ_CP144682.1"/>
</dbReference>
<dbReference type="PANTHER" id="PTHR28055">
    <property type="entry name" value="ALTERED INHERITANCE OF MITOCHONDRIA PROTEIN 41, MITOCHONDRIAL"/>
    <property type="match status" value="1"/>
</dbReference>
<dbReference type="InterPro" id="IPR003789">
    <property type="entry name" value="Asn/Gln_tRNA_amidoTrase-B-like"/>
</dbReference>
<evidence type="ECO:0000313" key="3">
    <source>
        <dbReference type="Proteomes" id="UP000306420"/>
    </source>
</evidence>
<dbReference type="InterPro" id="IPR042184">
    <property type="entry name" value="YqeY/Aim41_N"/>
</dbReference>
<dbReference type="PANTHER" id="PTHR28055:SF1">
    <property type="entry name" value="ALTERED INHERITANCE OF MITOCHONDRIA PROTEIN 41, MITOCHONDRIAL"/>
    <property type="match status" value="1"/>
</dbReference>
<sequence>MSLTERINQDVKQAMKARDKETLKVLRMLKSALQMEQLEHSEPLNEEQEITIIARELKQRKDSLAEFEKAGRQDLVDEVTDEIVVVERYLPKQLSEEEIEVEVRKVMDELNATSKSDFGKVMGKAMANLKGKADGNLVKEVTKNLLG</sequence>
<evidence type="ECO:0000313" key="4">
    <source>
        <dbReference type="Proteomes" id="UP000823401"/>
    </source>
</evidence>
<name>A0A5R9EIU1_9LACT</name>
<dbReference type="Gene3D" id="1.10.10.410">
    <property type="match status" value="1"/>
</dbReference>
<keyword evidence="4" id="KW-1185">Reference proteome</keyword>
<accession>A0A5R9EIU1</accession>
<protein>
    <submittedName>
        <fullName evidence="2">GatB/YqeY domain-containing protein</fullName>
    </submittedName>
</protein>
<evidence type="ECO:0000313" key="2">
    <source>
        <dbReference type="EMBL" id="TLQ48892.1"/>
    </source>
</evidence>
<organism evidence="2 3">
    <name type="scientific">Ruoffia tabacinasalis</name>
    <dbReference type="NCBI Taxonomy" id="87458"/>
    <lineage>
        <taxon>Bacteria</taxon>
        <taxon>Bacillati</taxon>
        <taxon>Bacillota</taxon>
        <taxon>Bacilli</taxon>
        <taxon>Lactobacillales</taxon>
        <taxon>Aerococcaceae</taxon>
        <taxon>Ruoffia</taxon>
    </lineage>
</organism>
<comment type="caution">
    <text evidence="2">The sequence shown here is derived from an EMBL/GenBank/DDBJ whole genome shotgun (WGS) entry which is preliminary data.</text>
</comment>
<dbReference type="InterPro" id="IPR019004">
    <property type="entry name" value="YqeY/Aim41"/>
</dbReference>
<dbReference type="Pfam" id="PF09424">
    <property type="entry name" value="YqeY"/>
    <property type="match status" value="1"/>
</dbReference>
<dbReference type="Gene3D" id="1.10.1510.10">
    <property type="entry name" value="Uncharacterised protein YqeY/AIM41 PF09424, N-terminal domain"/>
    <property type="match status" value="1"/>
</dbReference>
<dbReference type="EMBL" id="JACCEL010000006">
    <property type="protein sequence ID" value="MBG9977840.1"/>
    <property type="molecule type" value="Genomic_DNA"/>
</dbReference>
<evidence type="ECO:0000313" key="1">
    <source>
        <dbReference type="EMBL" id="MBG9977840.1"/>
    </source>
</evidence>
<dbReference type="InterPro" id="IPR023168">
    <property type="entry name" value="GatB_Yqey_C_2"/>
</dbReference>
<proteinExistence type="predicted"/>
<dbReference type="AlphaFoldDB" id="A0A5R9EIU1"/>
<dbReference type="EMBL" id="VBSP01000006">
    <property type="protein sequence ID" value="TLQ48892.1"/>
    <property type="molecule type" value="Genomic_DNA"/>
</dbReference>
<dbReference type="Proteomes" id="UP000306420">
    <property type="component" value="Unassembled WGS sequence"/>
</dbReference>
<dbReference type="GO" id="GO:0016884">
    <property type="term" value="F:carbon-nitrogen ligase activity, with glutamine as amido-N-donor"/>
    <property type="evidence" value="ECO:0007669"/>
    <property type="project" value="InterPro"/>
</dbReference>